<sequence>VGEGGLEGNIWDSLIKKNSQHKIFRRKCISGVEAGDLQQRAAQAGLCTLPPSGVLGTCISVFHTCFCLVQPPRGEGPPAPFSCAFPYTSHQHK</sequence>
<reference evidence="1" key="2">
    <citation type="submission" date="2025-09" db="UniProtKB">
        <authorList>
            <consortium name="Ensembl"/>
        </authorList>
    </citation>
    <scope>IDENTIFICATION</scope>
</reference>
<dbReference type="Proteomes" id="UP000694562">
    <property type="component" value="Unplaced"/>
</dbReference>
<dbReference type="Ensembl" id="ENSFTIT00000017727.1">
    <property type="protein sequence ID" value="ENSFTIP00000017008.1"/>
    <property type="gene ID" value="ENSFTIG00000011281.1"/>
</dbReference>
<accession>A0A8C4UXH0</accession>
<dbReference type="AlphaFoldDB" id="A0A8C4UXH0"/>
<name>A0A8C4UXH0_FALTI</name>
<reference evidence="1" key="1">
    <citation type="submission" date="2025-08" db="UniProtKB">
        <authorList>
            <consortium name="Ensembl"/>
        </authorList>
    </citation>
    <scope>IDENTIFICATION</scope>
</reference>
<evidence type="ECO:0000313" key="2">
    <source>
        <dbReference type="Proteomes" id="UP000694562"/>
    </source>
</evidence>
<keyword evidence="2" id="KW-1185">Reference proteome</keyword>
<proteinExistence type="predicted"/>
<organism evidence="1 2">
    <name type="scientific">Falco tinnunculus</name>
    <name type="common">Common kestrel</name>
    <dbReference type="NCBI Taxonomy" id="100819"/>
    <lineage>
        <taxon>Eukaryota</taxon>
        <taxon>Metazoa</taxon>
        <taxon>Chordata</taxon>
        <taxon>Craniata</taxon>
        <taxon>Vertebrata</taxon>
        <taxon>Euteleostomi</taxon>
        <taxon>Archelosauria</taxon>
        <taxon>Archosauria</taxon>
        <taxon>Dinosauria</taxon>
        <taxon>Saurischia</taxon>
        <taxon>Theropoda</taxon>
        <taxon>Coelurosauria</taxon>
        <taxon>Aves</taxon>
        <taxon>Neognathae</taxon>
        <taxon>Neoaves</taxon>
        <taxon>Telluraves</taxon>
        <taxon>Australaves</taxon>
        <taxon>Falconiformes</taxon>
        <taxon>Falconidae</taxon>
        <taxon>Falco</taxon>
    </lineage>
</organism>
<evidence type="ECO:0000313" key="1">
    <source>
        <dbReference type="Ensembl" id="ENSFTIP00000017008.1"/>
    </source>
</evidence>
<protein>
    <submittedName>
        <fullName evidence="1">Uncharacterized protein</fullName>
    </submittedName>
</protein>